<dbReference type="PANTHER" id="PTHR10623">
    <property type="entry name" value="MICROTUBULE-ASSOCIATED PROTEIN RP/EB FAMILY MEMBER"/>
    <property type="match status" value="1"/>
</dbReference>
<comment type="caution">
    <text evidence="13">The sequence shown here is derived from an EMBL/GenBank/DDBJ whole genome shotgun (WGS) entry which is preliminary data.</text>
</comment>
<evidence type="ECO:0000256" key="10">
    <source>
        <dbReference type="SAM" id="MobiDB-lite"/>
    </source>
</evidence>
<keyword evidence="8" id="KW-0131">Cell cycle</keyword>
<feature type="compositionally biased region" description="Polar residues" evidence="10">
    <location>
        <begin position="397"/>
        <end position="417"/>
    </location>
</feature>
<accession>A0AAV2TIA6</accession>
<evidence type="ECO:0000256" key="8">
    <source>
        <dbReference type="ARBA" id="ARBA00023306"/>
    </source>
</evidence>
<dbReference type="GO" id="GO:0008017">
    <property type="term" value="F:microtubule binding"/>
    <property type="evidence" value="ECO:0007669"/>
    <property type="project" value="InterPro"/>
</dbReference>
<proteinExistence type="inferred from homology"/>
<keyword evidence="3" id="KW-0963">Cytoplasm</keyword>
<evidence type="ECO:0000313" key="13">
    <source>
        <dbReference type="EMBL" id="CAL5136081.1"/>
    </source>
</evidence>
<dbReference type="InterPro" id="IPR036133">
    <property type="entry name" value="EB1_C_sf"/>
</dbReference>
<feature type="compositionally biased region" description="Polar residues" evidence="10">
    <location>
        <begin position="273"/>
        <end position="282"/>
    </location>
</feature>
<comment type="similarity">
    <text evidence="2">Belongs to the MAPRE family.</text>
</comment>
<dbReference type="InterPro" id="IPR004953">
    <property type="entry name" value="EB1_C"/>
</dbReference>
<evidence type="ECO:0000256" key="6">
    <source>
        <dbReference type="ARBA" id="ARBA00022776"/>
    </source>
</evidence>
<dbReference type="GO" id="GO:0051301">
    <property type="term" value="P:cell division"/>
    <property type="evidence" value="ECO:0007669"/>
    <property type="project" value="UniProtKB-KW"/>
</dbReference>
<evidence type="ECO:0000313" key="14">
    <source>
        <dbReference type="Proteomes" id="UP001497525"/>
    </source>
</evidence>
<dbReference type="PROSITE" id="PS51230">
    <property type="entry name" value="EB1_C"/>
    <property type="match status" value="1"/>
</dbReference>
<dbReference type="Pfam" id="PF03271">
    <property type="entry name" value="EB1"/>
    <property type="match status" value="1"/>
</dbReference>
<reference evidence="13" key="1">
    <citation type="submission" date="2024-06" db="EMBL/GenBank/DDBJ databases">
        <authorList>
            <person name="Liu X."/>
            <person name="Lenzi L."/>
            <person name="Haldenby T S."/>
            <person name="Uol C."/>
        </authorList>
    </citation>
    <scope>NUCLEOTIDE SEQUENCE</scope>
</reference>
<keyword evidence="6" id="KW-0498">Mitosis</keyword>
<feature type="compositionally biased region" description="Basic and acidic residues" evidence="10">
    <location>
        <begin position="477"/>
        <end position="494"/>
    </location>
</feature>
<evidence type="ECO:0000259" key="11">
    <source>
        <dbReference type="PROSITE" id="PS50021"/>
    </source>
</evidence>
<feature type="region of interest" description="Disordered" evidence="10">
    <location>
        <begin position="363"/>
        <end position="494"/>
    </location>
</feature>
<feature type="region of interest" description="Disordered" evidence="10">
    <location>
        <begin position="146"/>
        <end position="218"/>
    </location>
</feature>
<keyword evidence="5 9" id="KW-0493">Microtubule</keyword>
<dbReference type="InterPro" id="IPR036872">
    <property type="entry name" value="CH_dom_sf"/>
</dbReference>
<feature type="compositionally biased region" description="Polar residues" evidence="10">
    <location>
        <begin position="330"/>
        <end position="341"/>
    </location>
</feature>
<evidence type="ECO:0000256" key="9">
    <source>
        <dbReference type="PROSITE-ProRule" id="PRU00576"/>
    </source>
</evidence>
<feature type="domain" description="EB1 C-terminal" evidence="12">
    <location>
        <begin position="503"/>
        <end position="577"/>
    </location>
</feature>
<comment type="subcellular location">
    <subcellularLocation>
        <location evidence="1">Cytoplasm</location>
        <location evidence="1">Cytoskeleton</location>
    </subcellularLocation>
</comment>
<dbReference type="EMBL" id="CAXLJL010000290">
    <property type="protein sequence ID" value="CAL5136081.1"/>
    <property type="molecule type" value="Genomic_DNA"/>
</dbReference>
<evidence type="ECO:0000259" key="12">
    <source>
        <dbReference type="PROSITE" id="PS51230"/>
    </source>
</evidence>
<name>A0AAV2TIA6_CALDB</name>
<dbReference type="InterPro" id="IPR001715">
    <property type="entry name" value="CH_dom"/>
</dbReference>
<organism evidence="13 14">
    <name type="scientific">Calicophoron daubneyi</name>
    <name type="common">Rumen fluke</name>
    <name type="synonym">Paramphistomum daubneyi</name>
    <dbReference type="NCBI Taxonomy" id="300641"/>
    <lineage>
        <taxon>Eukaryota</taxon>
        <taxon>Metazoa</taxon>
        <taxon>Spiralia</taxon>
        <taxon>Lophotrochozoa</taxon>
        <taxon>Platyhelminthes</taxon>
        <taxon>Trematoda</taxon>
        <taxon>Digenea</taxon>
        <taxon>Plagiorchiida</taxon>
        <taxon>Pronocephalata</taxon>
        <taxon>Paramphistomoidea</taxon>
        <taxon>Paramphistomidae</taxon>
        <taxon>Calicophoron</taxon>
    </lineage>
</organism>
<evidence type="ECO:0000256" key="2">
    <source>
        <dbReference type="ARBA" id="ARBA00010729"/>
    </source>
</evidence>
<evidence type="ECO:0000256" key="4">
    <source>
        <dbReference type="ARBA" id="ARBA00022618"/>
    </source>
</evidence>
<dbReference type="PROSITE" id="PS50021">
    <property type="entry name" value="CH"/>
    <property type="match status" value="1"/>
</dbReference>
<dbReference type="SUPFAM" id="SSF47576">
    <property type="entry name" value="Calponin-homology domain, CH-domain"/>
    <property type="match status" value="1"/>
</dbReference>
<dbReference type="InterPro" id="IPR027328">
    <property type="entry name" value="MAPRE"/>
</dbReference>
<sequence>MTLAPSKAVNVHIVTNNTVNVTRRGILTWLASLLDTDIKRIEDLSNGAVYCRVMEILFPGSIPLNRVKVNTKHEGEAILNYKLLQNAFRQYEVRKDIPVNNLVKGVFSENFRFAQWFKLFYEANMGRTRTLEYVYEEDQNAVQNEKRLKPAGEPAPTSEPKSPSVAGDQAKQQSSHGCVQNVLMEKGEQTTSPCSQARKAYLNGPSPRPNPREQGPPFVMEDEITSETSGISAPEIYDIPSPVKKEPIKTVTSEPSSGIPAVRSDFIYVSTSPMSNQGSTSREICASDQANGMMVDKRTSPPPPPCPKRRVVPTRHQGNSGVQLPPPSPYQGSQHNTGNSRSVRRGLVTNGWCQNQGQFSNVLAAGDRPTNSTGNTSPPEGQQRRTSDGSGHPNPVVSPTGSRRQNMSINSGLQQLSPGVIESKPTPDSSEEKLVKEVSPAVCEQPITQNLRSTSSVSSPKSTKQRNSQTSLHATAKRVDSSTQHHESQLPSDHEFVPVEQMSEELLQRELAILRYETIGQRRSLFYCQKEAQFYFKKLRQIEDLCLQLSELKDKSHTEILEAIFGILYETEEGFASPGECQTCS</sequence>
<dbReference type="SUPFAM" id="SSF140612">
    <property type="entry name" value="EB1 dimerisation domain-like"/>
    <property type="match status" value="1"/>
</dbReference>
<dbReference type="FunFam" id="1.10.418.10:FF:000028">
    <property type="entry name" value="RP/EB family microtubule-associated protein"/>
    <property type="match status" value="1"/>
</dbReference>
<evidence type="ECO:0000256" key="1">
    <source>
        <dbReference type="ARBA" id="ARBA00004245"/>
    </source>
</evidence>
<feature type="domain" description="Calponin-homology (CH)" evidence="11">
    <location>
        <begin position="20"/>
        <end position="122"/>
    </location>
</feature>
<feature type="compositionally biased region" description="Polar residues" evidence="10">
    <location>
        <begin position="369"/>
        <end position="380"/>
    </location>
</feature>
<protein>
    <submittedName>
        <fullName evidence="13">Uncharacterized protein</fullName>
    </submittedName>
</protein>
<feature type="region of interest" description="Disordered" evidence="10">
    <location>
        <begin position="273"/>
        <end position="343"/>
    </location>
</feature>
<dbReference type="GO" id="GO:0005874">
    <property type="term" value="C:microtubule"/>
    <property type="evidence" value="ECO:0007669"/>
    <property type="project" value="UniProtKB-KW"/>
</dbReference>
<dbReference type="Proteomes" id="UP001497525">
    <property type="component" value="Unassembled WGS sequence"/>
</dbReference>
<keyword evidence="7" id="KW-0206">Cytoskeleton</keyword>
<dbReference type="Gene3D" id="1.10.418.10">
    <property type="entry name" value="Calponin-like domain"/>
    <property type="match status" value="1"/>
</dbReference>
<keyword evidence="4" id="KW-0132">Cell division</keyword>
<dbReference type="Pfam" id="PF00307">
    <property type="entry name" value="CH"/>
    <property type="match status" value="1"/>
</dbReference>
<feature type="compositionally biased region" description="Low complexity" evidence="10">
    <location>
        <begin position="453"/>
        <end position="462"/>
    </location>
</feature>
<evidence type="ECO:0000256" key="3">
    <source>
        <dbReference type="ARBA" id="ARBA00022490"/>
    </source>
</evidence>
<dbReference type="AlphaFoldDB" id="A0AAV2TIA6"/>
<evidence type="ECO:0000256" key="7">
    <source>
        <dbReference type="ARBA" id="ARBA00023212"/>
    </source>
</evidence>
<evidence type="ECO:0000256" key="5">
    <source>
        <dbReference type="ARBA" id="ARBA00022701"/>
    </source>
</evidence>
<gene>
    <name evidence="13" type="ORF">CDAUBV1_LOCUS10168</name>
</gene>
<dbReference type="Gene3D" id="1.20.5.1430">
    <property type="match status" value="1"/>
</dbReference>